<dbReference type="RefSeq" id="WP_168609364.1">
    <property type="nucleotide sequence ID" value="NZ_JAAZQD010000004.1"/>
</dbReference>
<feature type="transmembrane region" description="Helical" evidence="1">
    <location>
        <begin position="57"/>
        <end position="76"/>
    </location>
</feature>
<dbReference type="AlphaFoldDB" id="A0A846ZLU8"/>
<dbReference type="Proteomes" id="UP000541636">
    <property type="component" value="Unassembled WGS sequence"/>
</dbReference>
<organism evidence="2 3">
    <name type="scientific">Oleiagrimonas citrea</name>
    <dbReference type="NCBI Taxonomy" id="1665687"/>
    <lineage>
        <taxon>Bacteria</taxon>
        <taxon>Pseudomonadati</taxon>
        <taxon>Pseudomonadota</taxon>
        <taxon>Gammaproteobacteria</taxon>
        <taxon>Lysobacterales</taxon>
        <taxon>Rhodanobacteraceae</taxon>
        <taxon>Oleiagrimonas</taxon>
    </lineage>
</organism>
<gene>
    <name evidence="2" type="ORF">HF690_10135</name>
</gene>
<evidence type="ECO:0000313" key="3">
    <source>
        <dbReference type="Proteomes" id="UP000541636"/>
    </source>
</evidence>
<evidence type="ECO:0000256" key="1">
    <source>
        <dbReference type="SAM" id="Phobius"/>
    </source>
</evidence>
<accession>A0A846ZLU8</accession>
<protein>
    <submittedName>
        <fullName evidence="2">Uncharacterized protein</fullName>
    </submittedName>
</protein>
<dbReference type="EMBL" id="JAAZQD010000004">
    <property type="protein sequence ID" value="NKZ39305.1"/>
    <property type="molecule type" value="Genomic_DNA"/>
</dbReference>
<keyword evidence="3" id="KW-1185">Reference proteome</keyword>
<reference evidence="2 3" key="1">
    <citation type="journal article" date="2017" name="Int. J. Syst. Evol. Microbiol.">
        <title>Oleiagrimonas citrea sp. nov., a marine bacterium isolated from tidal flat sediment and emended description of the genus Oleiagrimonas Fang et al. 2015 and Oleiagrimonas soli.</title>
        <authorList>
            <person name="Yang S.H."/>
            <person name="Seo H.S."/>
            <person name="Seong C.N."/>
            <person name="Kwon K.K."/>
        </authorList>
    </citation>
    <scope>NUCLEOTIDE SEQUENCE [LARGE SCALE GENOMIC DNA]</scope>
    <source>
        <strain evidence="2 3">MEBiC09124</strain>
    </source>
</reference>
<name>A0A846ZLU8_9GAMM</name>
<keyword evidence="1" id="KW-1133">Transmembrane helix</keyword>
<feature type="transmembrane region" description="Helical" evidence="1">
    <location>
        <begin position="7"/>
        <end position="29"/>
    </location>
</feature>
<feature type="transmembrane region" description="Helical" evidence="1">
    <location>
        <begin position="141"/>
        <end position="164"/>
    </location>
</feature>
<evidence type="ECO:0000313" key="2">
    <source>
        <dbReference type="EMBL" id="NKZ39305.1"/>
    </source>
</evidence>
<sequence length="174" mass="19259">MSERHLFLLRIVVWLVLLLTAWGVLQYAMHAWRLMHLIGDAAAAQSSRMGWMLAWDAVYVLVAGLALSASAGVLLWRSWARPLLRWLAFALAAYSLASGVLLFAQWQSFQHSSVDLLAQAQYPELTRALIAKVNRTTLISLALKAIAVPVLAWLGWHLGTVAVVQRFTAAAKRG</sequence>
<feature type="transmembrane region" description="Helical" evidence="1">
    <location>
        <begin position="83"/>
        <end position="106"/>
    </location>
</feature>
<keyword evidence="1" id="KW-0472">Membrane</keyword>
<comment type="caution">
    <text evidence="2">The sequence shown here is derived from an EMBL/GenBank/DDBJ whole genome shotgun (WGS) entry which is preliminary data.</text>
</comment>
<keyword evidence="1" id="KW-0812">Transmembrane</keyword>
<proteinExistence type="predicted"/>